<protein>
    <submittedName>
        <fullName evidence="2">Uncharacterized protein</fullName>
    </submittedName>
</protein>
<dbReference type="Proteomes" id="UP000816034">
    <property type="component" value="Unassembled WGS sequence"/>
</dbReference>
<organism evidence="2 3">
    <name type="scientific">Naegleria lovaniensis</name>
    <name type="common">Amoeba</name>
    <dbReference type="NCBI Taxonomy" id="51637"/>
    <lineage>
        <taxon>Eukaryota</taxon>
        <taxon>Discoba</taxon>
        <taxon>Heterolobosea</taxon>
        <taxon>Tetramitia</taxon>
        <taxon>Eutetramitia</taxon>
        <taxon>Vahlkampfiidae</taxon>
        <taxon>Naegleria</taxon>
    </lineage>
</organism>
<dbReference type="SUPFAM" id="SSF50985">
    <property type="entry name" value="RCC1/BLIP-II"/>
    <property type="match status" value="1"/>
</dbReference>
<reference evidence="2 3" key="1">
    <citation type="journal article" date="2018" name="BMC Genomics">
        <title>The genome of Naegleria lovaniensis, the basis for a comparative approach to unravel pathogenicity factors of the human pathogenic amoeba N. fowleri.</title>
        <authorList>
            <person name="Liechti N."/>
            <person name="Schurch N."/>
            <person name="Bruggmann R."/>
            <person name="Wittwer M."/>
        </authorList>
    </citation>
    <scope>NUCLEOTIDE SEQUENCE [LARGE SCALE GENOMIC DNA]</scope>
    <source>
        <strain evidence="2 3">ATCC 30569</strain>
    </source>
</reference>
<dbReference type="AlphaFoldDB" id="A0AA88H5C1"/>
<dbReference type="InterPro" id="IPR051553">
    <property type="entry name" value="Ran_GTPase-activating"/>
</dbReference>
<dbReference type="Pfam" id="PF13540">
    <property type="entry name" value="RCC1_2"/>
    <property type="match status" value="2"/>
</dbReference>
<dbReference type="PANTHER" id="PTHR45982:SF1">
    <property type="entry name" value="REGULATOR OF CHROMOSOME CONDENSATION"/>
    <property type="match status" value="1"/>
</dbReference>
<gene>
    <name evidence="2" type="ORF">C9374_009664</name>
</gene>
<evidence type="ECO:0000256" key="1">
    <source>
        <dbReference type="PROSITE-ProRule" id="PRU00235"/>
    </source>
</evidence>
<comment type="caution">
    <text evidence="2">The sequence shown here is derived from an EMBL/GenBank/DDBJ whole genome shotgun (WGS) entry which is preliminary data.</text>
</comment>
<dbReference type="EMBL" id="PYSW02000003">
    <property type="protein sequence ID" value="KAG2393087.1"/>
    <property type="molecule type" value="Genomic_DNA"/>
</dbReference>
<dbReference type="RefSeq" id="XP_044554981.1">
    <property type="nucleotide sequence ID" value="XM_044699876.1"/>
</dbReference>
<dbReference type="Gene3D" id="2.130.10.30">
    <property type="entry name" value="Regulator of chromosome condensation 1/beta-lactamase-inhibitor protein II"/>
    <property type="match status" value="2"/>
</dbReference>
<dbReference type="PROSITE" id="PS50012">
    <property type="entry name" value="RCC1_3"/>
    <property type="match status" value="1"/>
</dbReference>
<evidence type="ECO:0000313" key="3">
    <source>
        <dbReference type="Proteomes" id="UP000816034"/>
    </source>
</evidence>
<sequence length="463" mass="50856">MYEQQHLYLLGDLKSVNWHVFPSNRVINLLDSNAPSNYDSDAETFHKITGDSAYQIKIPLPLGITIRKVISGRHHTHIITEEGRVLSFGSNAHGELCIGKIGPLSIGHDSCVKGLVQARGKINQFRVVDGAGGGYHSIFLTSDHRVFAVGLNSSHQCGLNPSAAKTMTHRSSEDHNDDTTSSTTMDELFGEEEEEARNTCITTPREIPPEHFDHHQVVRVGASNSHSVFLTKSHLVYVAGSNSNGSCGGVVTTDRPLLLKFPFGFDPIEVSCGYDDTTILSAQGRAFGCGCSSLGSVYCDTVHGAYTLKSLYGGKNNVARISSGYFCEAYLTSDGALRNASGSIEIHVSKKNHAPTMADSSLQTFIAGDYALYITNEYNEKRKTFGKICKLSDSTDITGIFSIEDLSLSVGAASQRNCFIIYQYRDEDSFWNVSKHFIFLNKLLAHERKPLSDIEIFVEDIVY</sequence>
<accession>A0AA88H5C1</accession>
<name>A0AA88H5C1_NAELO</name>
<dbReference type="InterPro" id="IPR009091">
    <property type="entry name" value="RCC1/BLIP-II"/>
</dbReference>
<dbReference type="GeneID" id="68102118"/>
<proteinExistence type="predicted"/>
<dbReference type="PANTHER" id="PTHR45982">
    <property type="entry name" value="REGULATOR OF CHROMOSOME CONDENSATION"/>
    <property type="match status" value="1"/>
</dbReference>
<dbReference type="InterPro" id="IPR000408">
    <property type="entry name" value="Reg_chr_condens"/>
</dbReference>
<evidence type="ECO:0000313" key="2">
    <source>
        <dbReference type="EMBL" id="KAG2393087.1"/>
    </source>
</evidence>
<feature type="repeat" description="RCC1" evidence="1">
    <location>
        <begin position="83"/>
        <end position="143"/>
    </location>
</feature>
<keyword evidence="3" id="KW-1185">Reference proteome</keyword>